<dbReference type="Proteomes" id="UP000824120">
    <property type="component" value="Chromosome 2"/>
</dbReference>
<comment type="caution">
    <text evidence="1">The sequence shown here is derived from an EMBL/GenBank/DDBJ whole genome shotgun (WGS) entry which is preliminary data.</text>
</comment>
<dbReference type="EMBL" id="JACXVP010000002">
    <property type="protein sequence ID" value="KAG5624208.1"/>
    <property type="molecule type" value="Genomic_DNA"/>
</dbReference>
<keyword evidence="2" id="KW-1185">Reference proteome</keyword>
<dbReference type="AlphaFoldDB" id="A0A9J6AHZ7"/>
<gene>
    <name evidence="1" type="ORF">H5410_009426</name>
</gene>
<sequence>MGQLRASTRWGTLRCAVSSVFRPIISPKAQICYKTRQKETKQPPWLQTSVAKQRCLTGNSSLIPVFVYDRNQMNVVELNKTNY</sequence>
<evidence type="ECO:0000313" key="1">
    <source>
        <dbReference type="EMBL" id="KAG5624208.1"/>
    </source>
</evidence>
<evidence type="ECO:0000313" key="2">
    <source>
        <dbReference type="Proteomes" id="UP000824120"/>
    </source>
</evidence>
<organism evidence="1 2">
    <name type="scientific">Solanum commersonii</name>
    <name type="common">Commerson's wild potato</name>
    <name type="synonym">Commerson's nightshade</name>
    <dbReference type="NCBI Taxonomy" id="4109"/>
    <lineage>
        <taxon>Eukaryota</taxon>
        <taxon>Viridiplantae</taxon>
        <taxon>Streptophyta</taxon>
        <taxon>Embryophyta</taxon>
        <taxon>Tracheophyta</taxon>
        <taxon>Spermatophyta</taxon>
        <taxon>Magnoliopsida</taxon>
        <taxon>eudicotyledons</taxon>
        <taxon>Gunneridae</taxon>
        <taxon>Pentapetalae</taxon>
        <taxon>asterids</taxon>
        <taxon>lamiids</taxon>
        <taxon>Solanales</taxon>
        <taxon>Solanaceae</taxon>
        <taxon>Solanoideae</taxon>
        <taxon>Solaneae</taxon>
        <taxon>Solanum</taxon>
    </lineage>
</organism>
<protein>
    <submittedName>
        <fullName evidence="1">Uncharacterized protein</fullName>
    </submittedName>
</protein>
<reference evidence="1 2" key="1">
    <citation type="submission" date="2020-09" db="EMBL/GenBank/DDBJ databases">
        <title>De no assembly of potato wild relative species, Solanum commersonii.</title>
        <authorList>
            <person name="Cho K."/>
        </authorList>
    </citation>
    <scope>NUCLEOTIDE SEQUENCE [LARGE SCALE GENOMIC DNA]</scope>
    <source>
        <strain evidence="1">LZ3.2</strain>
        <tissue evidence="1">Leaf</tissue>
    </source>
</reference>
<accession>A0A9J6AHZ7</accession>
<proteinExistence type="predicted"/>
<name>A0A9J6AHZ7_SOLCO</name>